<name>A0ABR1NAN4_9PEZI</name>
<proteinExistence type="predicted"/>
<protein>
    <submittedName>
        <fullName evidence="2">Uncharacterized protein</fullName>
    </submittedName>
</protein>
<dbReference type="Proteomes" id="UP001367316">
    <property type="component" value="Unassembled WGS sequence"/>
</dbReference>
<evidence type="ECO:0000313" key="3">
    <source>
        <dbReference type="Proteomes" id="UP001367316"/>
    </source>
</evidence>
<comment type="caution">
    <text evidence="2">The sequence shown here is derived from an EMBL/GenBank/DDBJ whole genome shotgun (WGS) entry which is preliminary data.</text>
</comment>
<reference evidence="2 3" key="1">
    <citation type="submission" date="2024-04" db="EMBL/GenBank/DDBJ databases">
        <title>Phyllosticta paracitricarpa is synonymous to the EU quarantine fungus P. citricarpa based on phylogenomic analyses.</title>
        <authorList>
            <consortium name="Lawrence Berkeley National Laboratory"/>
            <person name="Van ingen-buijs V.A."/>
            <person name="Van westerhoven A.C."/>
            <person name="Haridas S."/>
            <person name="Skiadas P."/>
            <person name="Martin F."/>
            <person name="Groenewald J.Z."/>
            <person name="Crous P.W."/>
            <person name="Seidl M.F."/>
        </authorList>
    </citation>
    <scope>NUCLEOTIDE SEQUENCE [LARGE SCALE GENOMIC DNA]</scope>
    <source>
        <strain evidence="2 3">CBS 141358</strain>
    </source>
</reference>
<organism evidence="2 3">
    <name type="scientific">Phyllosticta paracitricarpa</name>
    <dbReference type="NCBI Taxonomy" id="2016321"/>
    <lineage>
        <taxon>Eukaryota</taxon>
        <taxon>Fungi</taxon>
        <taxon>Dikarya</taxon>
        <taxon>Ascomycota</taxon>
        <taxon>Pezizomycotina</taxon>
        <taxon>Dothideomycetes</taxon>
        <taxon>Dothideomycetes incertae sedis</taxon>
        <taxon>Botryosphaeriales</taxon>
        <taxon>Phyllostictaceae</taxon>
        <taxon>Phyllosticta</taxon>
    </lineage>
</organism>
<gene>
    <name evidence="2" type="ORF">JOL62DRAFT_15650</name>
</gene>
<evidence type="ECO:0000313" key="2">
    <source>
        <dbReference type="EMBL" id="KAK7612255.1"/>
    </source>
</evidence>
<sequence>MLQPPCPLTQQLRWHTWRTLLRLLLNLPRASFGIEQHHELAHRSWTDYSPHSTPVLLLSHPLRPLVLQSLGTPPPPPPRRRRVPRRALPSSEPSVPCRWLWSLADLAEAVELLSPPGFGNYCSRYEHWHPLVQRPGNTRAPPLHETPRWTPARSIGIPGSNNLLLRLPGSLPSWVKMLIVKKGGLCPWFPDRETIAALSFSINER</sequence>
<dbReference type="EMBL" id="JBBPBF010000010">
    <property type="protein sequence ID" value="KAK7612255.1"/>
    <property type="molecule type" value="Genomic_DNA"/>
</dbReference>
<feature type="region of interest" description="Disordered" evidence="1">
    <location>
        <begin position="67"/>
        <end position="93"/>
    </location>
</feature>
<keyword evidence="3" id="KW-1185">Reference proteome</keyword>
<evidence type="ECO:0000256" key="1">
    <source>
        <dbReference type="SAM" id="MobiDB-lite"/>
    </source>
</evidence>
<accession>A0ABR1NAN4</accession>